<dbReference type="Gene3D" id="3.10.20.90">
    <property type="entry name" value="Phosphatidylinositol 3-kinase Catalytic Subunit, Chain A, domain 1"/>
    <property type="match status" value="1"/>
</dbReference>
<dbReference type="Proteomes" id="UP001328107">
    <property type="component" value="Unassembled WGS sequence"/>
</dbReference>
<evidence type="ECO:0000256" key="2">
    <source>
        <dbReference type="PROSITE-ProRule" id="PRU00168"/>
    </source>
</evidence>
<dbReference type="PANTHER" id="PTHR23113:SF312">
    <property type="entry name" value="RAL GUANINE NUCLEOTIDE DISSOCIATION STIMULATOR-LIKE, ISOFORM E"/>
    <property type="match status" value="1"/>
</dbReference>
<dbReference type="Gene3D" id="1.10.840.10">
    <property type="entry name" value="Ras guanine-nucleotide exchange factors catalytic domain"/>
    <property type="match status" value="1"/>
</dbReference>
<dbReference type="SMART" id="SM00229">
    <property type="entry name" value="RasGEFN"/>
    <property type="match status" value="1"/>
</dbReference>
<dbReference type="CDD" id="cd00153">
    <property type="entry name" value="RA_RalGDS_like"/>
    <property type="match status" value="1"/>
</dbReference>
<dbReference type="Gene3D" id="1.20.870.10">
    <property type="entry name" value="Son of sevenless (SoS) protein Chain: S domain 1"/>
    <property type="match status" value="1"/>
</dbReference>
<dbReference type="EMBL" id="BTRK01000001">
    <property type="protein sequence ID" value="GMR30449.1"/>
    <property type="molecule type" value="Genomic_DNA"/>
</dbReference>
<dbReference type="PROSITE" id="PS50009">
    <property type="entry name" value="RASGEF_CAT"/>
    <property type="match status" value="1"/>
</dbReference>
<feature type="domain" description="Ras-GEF" evidence="4">
    <location>
        <begin position="246"/>
        <end position="509"/>
    </location>
</feature>
<dbReference type="InterPro" id="IPR000159">
    <property type="entry name" value="RA_dom"/>
</dbReference>
<dbReference type="GO" id="GO:0005085">
    <property type="term" value="F:guanyl-nucleotide exchange factor activity"/>
    <property type="evidence" value="ECO:0007669"/>
    <property type="project" value="UniProtKB-KW"/>
</dbReference>
<dbReference type="InterPro" id="IPR036964">
    <property type="entry name" value="RASGEF_cat_dom_sf"/>
</dbReference>
<dbReference type="InterPro" id="IPR023578">
    <property type="entry name" value="Ras_GEF_dom_sf"/>
</dbReference>
<comment type="caution">
    <text evidence="7">The sequence shown here is derived from an EMBL/GenBank/DDBJ whole genome shotgun (WGS) entry which is preliminary data.</text>
</comment>
<dbReference type="Pfam" id="PF00788">
    <property type="entry name" value="RA"/>
    <property type="match status" value="1"/>
</dbReference>
<dbReference type="InterPro" id="IPR019804">
    <property type="entry name" value="Ras_G-nucl-exch_fac_CS"/>
</dbReference>
<dbReference type="CDD" id="cd00155">
    <property type="entry name" value="RasGEF"/>
    <property type="match status" value="1"/>
</dbReference>
<dbReference type="PROSITE" id="PS50200">
    <property type="entry name" value="RA"/>
    <property type="match status" value="1"/>
</dbReference>
<protein>
    <submittedName>
        <fullName evidence="7">Uncharacterized protein</fullName>
    </submittedName>
</protein>
<evidence type="ECO:0000256" key="1">
    <source>
        <dbReference type="ARBA" id="ARBA00022658"/>
    </source>
</evidence>
<proteinExistence type="predicted"/>
<dbReference type="SUPFAM" id="SSF48366">
    <property type="entry name" value="Ras GEF"/>
    <property type="match status" value="1"/>
</dbReference>
<name>A0AAN4YZ27_9BILA</name>
<evidence type="ECO:0000313" key="7">
    <source>
        <dbReference type="EMBL" id="GMR30449.1"/>
    </source>
</evidence>
<dbReference type="GO" id="GO:0007265">
    <property type="term" value="P:Ras protein signal transduction"/>
    <property type="evidence" value="ECO:0007669"/>
    <property type="project" value="TreeGrafter"/>
</dbReference>
<feature type="region of interest" description="Disordered" evidence="3">
    <location>
        <begin position="43"/>
        <end position="68"/>
    </location>
</feature>
<accession>A0AAN4YZ27</accession>
<dbReference type="InterPro" id="IPR008937">
    <property type="entry name" value="Ras-like_GEF"/>
</dbReference>
<keyword evidence="8" id="KW-1185">Reference proteome</keyword>
<dbReference type="InterPro" id="IPR001895">
    <property type="entry name" value="RASGEF_cat_dom"/>
</dbReference>
<dbReference type="InterPro" id="IPR000651">
    <property type="entry name" value="Ras-like_Gua-exchang_fac_N"/>
</dbReference>
<feature type="compositionally biased region" description="Polar residues" evidence="3">
    <location>
        <begin position="637"/>
        <end position="649"/>
    </location>
</feature>
<evidence type="ECO:0000259" key="6">
    <source>
        <dbReference type="PROSITE" id="PS50212"/>
    </source>
</evidence>
<dbReference type="InterPro" id="IPR029071">
    <property type="entry name" value="Ubiquitin-like_domsf"/>
</dbReference>
<evidence type="ECO:0000256" key="3">
    <source>
        <dbReference type="SAM" id="MobiDB-lite"/>
    </source>
</evidence>
<evidence type="ECO:0000259" key="5">
    <source>
        <dbReference type="PROSITE" id="PS50200"/>
    </source>
</evidence>
<feature type="region of interest" description="Disordered" evidence="3">
    <location>
        <begin position="541"/>
        <end position="662"/>
    </location>
</feature>
<feature type="domain" description="Ras-associating" evidence="5">
    <location>
        <begin position="737"/>
        <end position="812"/>
    </location>
</feature>
<dbReference type="PROSITE" id="PS50212">
    <property type="entry name" value="RASGEF_NTER"/>
    <property type="match status" value="1"/>
</dbReference>
<dbReference type="AlphaFoldDB" id="A0AAN4YZ27"/>
<organism evidence="7 8">
    <name type="scientific">Pristionchus mayeri</name>
    <dbReference type="NCBI Taxonomy" id="1317129"/>
    <lineage>
        <taxon>Eukaryota</taxon>
        <taxon>Metazoa</taxon>
        <taxon>Ecdysozoa</taxon>
        <taxon>Nematoda</taxon>
        <taxon>Chromadorea</taxon>
        <taxon>Rhabditida</taxon>
        <taxon>Rhabditina</taxon>
        <taxon>Diplogasteromorpha</taxon>
        <taxon>Diplogasteroidea</taxon>
        <taxon>Neodiplogasteridae</taxon>
        <taxon>Pristionchus</taxon>
    </lineage>
</organism>
<feature type="compositionally biased region" description="Gly residues" evidence="3">
    <location>
        <begin position="541"/>
        <end position="556"/>
    </location>
</feature>
<dbReference type="SMART" id="SM00314">
    <property type="entry name" value="RA"/>
    <property type="match status" value="1"/>
</dbReference>
<dbReference type="Pfam" id="PF00618">
    <property type="entry name" value="RasGEF_N"/>
    <property type="match status" value="1"/>
</dbReference>
<dbReference type="SUPFAM" id="SSF54236">
    <property type="entry name" value="Ubiquitin-like"/>
    <property type="match status" value="1"/>
</dbReference>
<reference evidence="8" key="1">
    <citation type="submission" date="2022-10" db="EMBL/GenBank/DDBJ databases">
        <title>Genome assembly of Pristionchus species.</title>
        <authorList>
            <person name="Yoshida K."/>
            <person name="Sommer R.J."/>
        </authorList>
    </citation>
    <scope>NUCLEOTIDE SEQUENCE [LARGE SCALE GENOMIC DNA]</scope>
    <source>
        <strain evidence="8">RS5460</strain>
    </source>
</reference>
<feature type="region of interest" description="Disordered" evidence="3">
    <location>
        <begin position="675"/>
        <end position="705"/>
    </location>
</feature>
<dbReference type="PROSITE" id="PS00720">
    <property type="entry name" value="RASGEF"/>
    <property type="match status" value="1"/>
</dbReference>
<feature type="domain" description="N-terminal Ras-GEF" evidence="6">
    <location>
        <begin position="76"/>
        <end position="200"/>
    </location>
</feature>
<feature type="compositionally biased region" description="Low complexity" evidence="3">
    <location>
        <begin position="679"/>
        <end position="702"/>
    </location>
</feature>
<dbReference type="GO" id="GO:0005886">
    <property type="term" value="C:plasma membrane"/>
    <property type="evidence" value="ECO:0007669"/>
    <property type="project" value="TreeGrafter"/>
</dbReference>
<gene>
    <name evidence="7" type="ORF">PMAYCL1PPCAC_00644</name>
</gene>
<sequence length="842" mass="92007">MASASGGFAMAKYWGDEKHPDAVYAVYLRKVRYVPPAGYEGVPRYRPLDPDKQPLSSEMTGAGGGTTDHLQWESVKERHIKAGSLDKLVECLIGPDNVMDSRHFQVFFATYRAFAKPFEVLERLQKRYATMEDDAGASTQALVTQNSIRSILVCWLDMYPEDFYATDDDFVILSKLVEFASKFRLVELRSKAMKLRQHFKGVKADGGLMARVSSLDQQAIKFGYENPDAVENAGERAKQFDVSMGNCVQIAEQLTYWDATLFKEVIMHQCQSSVWSRRHKLGAERYYTVKATIDQFNAVSQRVMTSVVLPECKADFRAKVITKWIEIAKELRALKNFSSLKAVLSSLQSEPIHRLKATWTLVPQKSLATFRELSAIFDSDDSGDEKRILDQEGTAKSSPLRRPQLIQNCRRTKSDVNLAECQGTVPYLGSFLTDLTMIDNATPDYTDDGLINFEKREREFEVLAKLRLLQSAARAYRMPRDAAFCAWFHYLPTMSDKECYTRSAEVERLPQTTPQPGAATAAGGVAKSATIGRIFPLSSRGSGGAGGGAVTNGVGGDSPTLARALPGQTSRDSGIHSDEADGVNGCPSLRGQSLTAPSTPINSVSWKGGRSTFYHSGRAGTSSSDFHNLSGLPPPHQRTQSGDSSASTPTHHHSEPFSVSLPYKGSQRLKRLNDRLNQSSSSSSSSPRSSMSSAAHPANGAAGAAGGGVSNFRLARVGLDDDLLAARGITDSGGAANYKCIKVENGDRMSALIGRCLEKHLMMGEEPASYCLVQLLPGGGELQLPDKCNPFYAMAPDATSPMANLLLRRRPEGGEGGTVAPSARKINKMKMSNLMRWSSGYL</sequence>
<dbReference type="Pfam" id="PF00617">
    <property type="entry name" value="RasGEF"/>
    <property type="match status" value="1"/>
</dbReference>
<evidence type="ECO:0000259" key="4">
    <source>
        <dbReference type="PROSITE" id="PS50009"/>
    </source>
</evidence>
<dbReference type="PANTHER" id="PTHR23113">
    <property type="entry name" value="GUANINE NUCLEOTIDE EXCHANGE FACTOR"/>
    <property type="match status" value="1"/>
</dbReference>
<dbReference type="SMART" id="SM00147">
    <property type="entry name" value="RasGEF"/>
    <property type="match status" value="1"/>
</dbReference>
<dbReference type="CDD" id="cd06224">
    <property type="entry name" value="REM"/>
    <property type="match status" value="1"/>
</dbReference>
<evidence type="ECO:0000313" key="8">
    <source>
        <dbReference type="Proteomes" id="UP001328107"/>
    </source>
</evidence>
<keyword evidence="1 2" id="KW-0344">Guanine-nucleotide releasing factor</keyword>
<feature type="compositionally biased region" description="Polar residues" evidence="3">
    <location>
        <begin position="590"/>
        <end position="605"/>
    </location>
</feature>